<dbReference type="GO" id="GO:0032131">
    <property type="term" value="F:alkylated DNA binding"/>
    <property type="evidence" value="ECO:0007669"/>
    <property type="project" value="TreeGrafter"/>
</dbReference>
<dbReference type="Pfam" id="PF00730">
    <property type="entry name" value="HhH-GPD"/>
    <property type="match status" value="1"/>
</dbReference>
<dbReference type="GO" id="GO:0006307">
    <property type="term" value="P:DNA alkylation repair"/>
    <property type="evidence" value="ECO:0007669"/>
    <property type="project" value="TreeGrafter"/>
</dbReference>
<dbReference type="InterPro" id="IPR003265">
    <property type="entry name" value="HhH-GPD_domain"/>
</dbReference>
<dbReference type="Gene3D" id="1.10.1670.40">
    <property type="match status" value="1"/>
</dbReference>
<dbReference type="CDD" id="cd00056">
    <property type="entry name" value="ENDO3c"/>
    <property type="match status" value="1"/>
</dbReference>
<dbReference type="GO" id="GO:0005737">
    <property type="term" value="C:cytoplasm"/>
    <property type="evidence" value="ECO:0007669"/>
    <property type="project" value="TreeGrafter"/>
</dbReference>
<dbReference type="GO" id="GO:0043916">
    <property type="term" value="F:DNA-7-methylguanine glycosylase activity"/>
    <property type="evidence" value="ECO:0007669"/>
    <property type="project" value="TreeGrafter"/>
</dbReference>
<dbReference type="GO" id="GO:0008725">
    <property type="term" value="F:DNA-3-methyladenine glycosylase activity"/>
    <property type="evidence" value="ECO:0007669"/>
    <property type="project" value="TreeGrafter"/>
</dbReference>
<evidence type="ECO:0000259" key="5">
    <source>
        <dbReference type="SMART" id="SM00478"/>
    </source>
</evidence>
<dbReference type="Proteomes" id="UP000011885">
    <property type="component" value="Unassembled WGS sequence"/>
</dbReference>
<dbReference type="Gene3D" id="1.10.340.30">
    <property type="entry name" value="Hypothetical protein, domain 2"/>
    <property type="match status" value="1"/>
</dbReference>
<evidence type="ECO:0000256" key="3">
    <source>
        <dbReference type="ARBA" id="ARBA00022763"/>
    </source>
</evidence>
<dbReference type="EC" id="3.2.2.21" evidence="2"/>
<sequence length="192" mass="21914">MCRRDRQVDAVRKKVGEPLPWTRPPTFATLTRIILEQQVSLASAKSTFDRLKTQCGGLVNAKRILRLTDEDLRGCGLSRQKARYVNLLAEDVRLRKFSISALARMNNEAVRESITARMGLGNWTADIFLLMALRREDILPIGDLALVKGIQELDPAVGSSVEEIVERAEIWRPYRSAATKMIWTLYLFNRKR</sequence>
<protein>
    <recommendedName>
        <fullName evidence="2">DNA-3-methyladenine glycosylase II</fullName>
        <ecNumber evidence="2">3.2.2.21</ecNumber>
    </recommendedName>
</protein>
<feature type="domain" description="HhH-GPD" evidence="5">
    <location>
        <begin position="35"/>
        <end position="187"/>
    </location>
</feature>
<reference evidence="6 7" key="1">
    <citation type="journal article" date="2013" name="Mar. Genomics">
        <title>Expression of sulfatases in Rhodopirellula baltica and the diversity of sulfatases in the genus Rhodopirellula.</title>
        <authorList>
            <person name="Wegner C.E."/>
            <person name="Richter-Heitmann T."/>
            <person name="Klindworth A."/>
            <person name="Klockow C."/>
            <person name="Richter M."/>
            <person name="Achstetter T."/>
            <person name="Glockner F.O."/>
            <person name="Harder J."/>
        </authorList>
    </citation>
    <scope>NUCLEOTIDE SEQUENCE [LARGE SCALE GENOMIC DNA]</scope>
    <source>
        <strain evidence="6 7">SM41</strain>
    </source>
</reference>
<dbReference type="GO" id="GO:0032993">
    <property type="term" value="C:protein-DNA complex"/>
    <property type="evidence" value="ECO:0007669"/>
    <property type="project" value="TreeGrafter"/>
</dbReference>
<evidence type="ECO:0000256" key="4">
    <source>
        <dbReference type="ARBA" id="ARBA00023204"/>
    </source>
</evidence>
<name>M5UFH5_9BACT</name>
<dbReference type="AlphaFoldDB" id="M5UFH5"/>
<organism evidence="6 7">
    <name type="scientific">Rhodopirellula sallentina SM41</name>
    <dbReference type="NCBI Taxonomy" id="1263870"/>
    <lineage>
        <taxon>Bacteria</taxon>
        <taxon>Pseudomonadati</taxon>
        <taxon>Planctomycetota</taxon>
        <taxon>Planctomycetia</taxon>
        <taxon>Pirellulales</taxon>
        <taxon>Pirellulaceae</taxon>
        <taxon>Rhodopirellula</taxon>
    </lineage>
</organism>
<evidence type="ECO:0000256" key="1">
    <source>
        <dbReference type="ARBA" id="ARBA00000086"/>
    </source>
</evidence>
<comment type="catalytic activity">
    <reaction evidence="1">
        <text>Hydrolysis of alkylated DNA, releasing 3-methyladenine, 3-methylguanine, 7-methylguanine and 7-methyladenine.</text>
        <dbReference type="EC" id="3.2.2.21"/>
    </reaction>
</comment>
<dbReference type="SMART" id="SM00478">
    <property type="entry name" value="ENDO3c"/>
    <property type="match status" value="1"/>
</dbReference>
<evidence type="ECO:0000256" key="2">
    <source>
        <dbReference type="ARBA" id="ARBA00012000"/>
    </source>
</evidence>
<dbReference type="PANTHER" id="PTHR43003:SF5">
    <property type="entry name" value="DNA-3-METHYLADENINE GLYCOSYLASE"/>
    <property type="match status" value="1"/>
</dbReference>
<dbReference type="SUPFAM" id="SSF48150">
    <property type="entry name" value="DNA-glycosylase"/>
    <property type="match status" value="1"/>
</dbReference>
<evidence type="ECO:0000313" key="7">
    <source>
        <dbReference type="Proteomes" id="UP000011885"/>
    </source>
</evidence>
<dbReference type="InterPro" id="IPR011257">
    <property type="entry name" value="DNA_glycosylase"/>
</dbReference>
<gene>
    <name evidence="6" type="ORF">RSSM_03849</name>
</gene>
<dbReference type="PANTHER" id="PTHR43003">
    <property type="entry name" value="DNA-3-METHYLADENINE GLYCOSYLASE"/>
    <property type="match status" value="1"/>
</dbReference>
<keyword evidence="7" id="KW-1185">Reference proteome</keyword>
<dbReference type="PATRIC" id="fig|1263870.3.peg.4081"/>
<evidence type="ECO:0000313" key="6">
    <source>
        <dbReference type="EMBL" id="EMI54733.1"/>
    </source>
</evidence>
<dbReference type="GO" id="GO:0006285">
    <property type="term" value="P:base-excision repair, AP site formation"/>
    <property type="evidence" value="ECO:0007669"/>
    <property type="project" value="TreeGrafter"/>
</dbReference>
<dbReference type="EMBL" id="ANOH01000263">
    <property type="protein sequence ID" value="EMI54733.1"/>
    <property type="molecule type" value="Genomic_DNA"/>
</dbReference>
<proteinExistence type="predicted"/>
<keyword evidence="3" id="KW-0227">DNA damage</keyword>
<accession>M5UFH5</accession>
<dbReference type="InterPro" id="IPR051912">
    <property type="entry name" value="Alkylbase_DNA_Glycosylase/TA"/>
</dbReference>
<keyword evidence="4" id="KW-0234">DNA repair</keyword>
<comment type="caution">
    <text evidence="6">The sequence shown here is derived from an EMBL/GenBank/DDBJ whole genome shotgun (WGS) entry which is preliminary data.</text>
</comment>